<reference evidence="1 2" key="1">
    <citation type="submission" date="2016-02" db="EMBL/GenBank/DDBJ databases">
        <authorList>
            <person name="Wen L."/>
            <person name="He K."/>
            <person name="Yang H."/>
        </authorList>
    </citation>
    <scope>NUCLEOTIDE SEQUENCE [LARGE SCALE GENOMIC DNA]</scope>
    <source>
        <strain evidence="1 2">KLE1704</strain>
    </source>
</reference>
<proteinExistence type="predicted"/>
<evidence type="ECO:0000313" key="2">
    <source>
        <dbReference type="Proteomes" id="UP000070319"/>
    </source>
</evidence>
<protein>
    <submittedName>
        <fullName evidence="1">Uncharacterized protein</fullName>
    </submittedName>
</protein>
<dbReference type="PATRIC" id="fig|329854.7.peg.5046"/>
<organism evidence="1">
    <name type="scientific">Bacteroides intestinalis</name>
    <dbReference type="NCBI Taxonomy" id="329854"/>
    <lineage>
        <taxon>Bacteria</taxon>
        <taxon>Pseudomonadati</taxon>
        <taxon>Bacteroidota</taxon>
        <taxon>Bacteroidia</taxon>
        <taxon>Bacteroidales</taxon>
        <taxon>Bacteroidaceae</taxon>
        <taxon>Bacteroides</taxon>
    </lineage>
</organism>
<evidence type="ECO:0000313" key="1">
    <source>
        <dbReference type="EMBL" id="KXT41269.1"/>
    </source>
</evidence>
<sequence>MKNLSSFEAFKLNKVQMNAIAGGGAITCMIVDDQGTYFRSIVQTGLTVKEATQAVLDQNPDASRVSCKETVSY</sequence>
<name>A0A139KQ00_9BACE</name>
<dbReference type="Proteomes" id="UP000070319">
    <property type="component" value="Unassembled WGS sequence"/>
</dbReference>
<comment type="caution">
    <text evidence="1">The sequence shown here is derived from an EMBL/GenBank/DDBJ whole genome shotgun (WGS) entry which is preliminary data.</text>
</comment>
<gene>
    <name evidence="1" type="ORF">HMPREF2531_04974</name>
</gene>
<dbReference type="RefSeq" id="WP_061438137.1">
    <property type="nucleotide sequence ID" value="NZ_CABJDN010000005.1"/>
</dbReference>
<dbReference type="AlphaFoldDB" id="A0A139KQ00"/>
<dbReference type="EMBL" id="LTDF01000172">
    <property type="protein sequence ID" value="KXT41269.1"/>
    <property type="molecule type" value="Genomic_DNA"/>
</dbReference>
<accession>A0A139KQ00</accession>